<reference evidence="1 2" key="1">
    <citation type="submission" date="2017-07" db="EMBL/GenBank/DDBJ databases">
        <title>Mechanisms for carbon and nitrogen cycling indicate functional differentiation within the Candidate Phyla Radiation.</title>
        <authorList>
            <person name="Danczak R.E."/>
            <person name="Johnston M.D."/>
            <person name="Kenah C."/>
            <person name="Slattery M."/>
            <person name="Wrighton K.C."/>
            <person name="Wilkins M.J."/>
        </authorList>
    </citation>
    <scope>NUCLEOTIDE SEQUENCE [LARGE SCALE GENOMIC DNA]</scope>
    <source>
        <strain evidence="1">Licking1014_85</strain>
    </source>
</reference>
<comment type="caution">
    <text evidence="1">The sequence shown here is derived from an EMBL/GenBank/DDBJ whole genome shotgun (WGS) entry which is preliminary data.</text>
</comment>
<organism evidence="1 2">
    <name type="scientific">Candidatus Berkelbacteria bacterium Licking1014_85</name>
    <dbReference type="NCBI Taxonomy" id="2017148"/>
    <lineage>
        <taxon>Bacteria</taxon>
        <taxon>Candidatus Berkelbacteria</taxon>
    </lineage>
</organism>
<gene>
    <name evidence="1" type="ORF">CEN91_397</name>
</gene>
<accession>A0A554LIB7</accession>
<dbReference type="EMBL" id="VMGI01000051">
    <property type="protein sequence ID" value="TSC92603.1"/>
    <property type="molecule type" value="Genomic_DNA"/>
</dbReference>
<dbReference type="AlphaFoldDB" id="A0A554LIB7"/>
<name>A0A554LIB7_9BACT</name>
<dbReference type="Proteomes" id="UP000315589">
    <property type="component" value="Unassembled WGS sequence"/>
</dbReference>
<proteinExistence type="predicted"/>
<evidence type="ECO:0000313" key="2">
    <source>
        <dbReference type="Proteomes" id="UP000315589"/>
    </source>
</evidence>
<evidence type="ECO:0000313" key="1">
    <source>
        <dbReference type="EMBL" id="TSC92603.1"/>
    </source>
</evidence>
<sequence length="44" mass="5460">MILICQKDGENRKIRKIRDVSEFFTLKFKNEIYKVREYKNDPRP</sequence>
<protein>
    <submittedName>
        <fullName evidence="1">Uncharacterized protein</fullName>
    </submittedName>
</protein>